<dbReference type="CDD" id="cd03257">
    <property type="entry name" value="ABC_NikE_OppD_transporters"/>
    <property type="match status" value="1"/>
</dbReference>
<feature type="domain" description="ABC transporter" evidence="4">
    <location>
        <begin position="6"/>
        <end position="255"/>
    </location>
</feature>
<dbReference type="GO" id="GO:0005524">
    <property type="term" value="F:ATP binding"/>
    <property type="evidence" value="ECO:0007669"/>
    <property type="project" value="UniProtKB-KW"/>
</dbReference>
<dbReference type="AlphaFoldDB" id="X1MCG1"/>
<reference evidence="5" key="1">
    <citation type="journal article" date="2014" name="Front. Microbiol.">
        <title>High frequency of phylogenetically diverse reductive dehalogenase-homologous genes in deep subseafloor sedimentary metagenomes.</title>
        <authorList>
            <person name="Kawai M."/>
            <person name="Futagami T."/>
            <person name="Toyoda A."/>
            <person name="Takaki Y."/>
            <person name="Nishi S."/>
            <person name="Hori S."/>
            <person name="Arai W."/>
            <person name="Tsubouchi T."/>
            <person name="Morono Y."/>
            <person name="Uchiyama I."/>
            <person name="Ito T."/>
            <person name="Fujiyama A."/>
            <person name="Inagaki F."/>
            <person name="Takami H."/>
        </authorList>
    </citation>
    <scope>NUCLEOTIDE SEQUENCE</scope>
    <source>
        <strain evidence="5">Expedition CK06-06</strain>
    </source>
</reference>
<keyword evidence="3" id="KW-0067">ATP-binding</keyword>
<dbReference type="InterPro" id="IPR027417">
    <property type="entry name" value="P-loop_NTPase"/>
</dbReference>
<dbReference type="SUPFAM" id="SSF52540">
    <property type="entry name" value="P-loop containing nucleoside triphosphate hydrolases"/>
    <property type="match status" value="1"/>
</dbReference>
<dbReference type="EMBL" id="BARV01007140">
    <property type="protein sequence ID" value="GAI04029.1"/>
    <property type="molecule type" value="Genomic_DNA"/>
</dbReference>
<keyword evidence="2" id="KW-0547">Nucleotide-binding</keyword>
<sequence>MKADILQVRNLRVYYQTSLGPLKAVDGVTLSLKPGERFGLVGESGSGKSTLALALMRLTKPPGYIEGGQVLLDGLDLIKVSENEIRKIRLAQIALVPQGAMSSLNPVMRIKDQIIDGIRDHLKKMPGSALEERMHELLAKVELKPEMANMFPHELSGGMKQRVCLAIAISLSPKVIIADEPTSALDVVVQRQVMLTLGQVQESLGVSILLVGHDMGLMAQFVERMGVLYAGKLAEEGSVREVFKEPLHPYTRLLIACPPSLEEKGQFKGIPGLPPLLLNPPSGCVFHPRCP</sequence>
<organism evidence="5">
    <name type="scientific">marine sediment metagenome</name>
    <dbReference type="NCBI Taxonomy" id="412755"/>
    <lineage>
        <taxon>unclassified sequences</taxon>
        <taxon>metagenomes</taxon>
        <taxon>ecological metagenomes</taxon>
    </lineage>
</organism>
<dbReference type="InterPro" id="IPR017871">
    <property type="entry name" value="ABC_transporter-like_CS"/>
</dbReference>
<proteinExistence type="predicted"/>
<evidence type="ECO:0000256" key="2">
    <source>
        <dbReference type="ARBA" id="ARBA00022741"/>
    </source>
</evidence>
<keyword evidence="1" id="KW-0813">Transport</keyword>
<dbReference type="PROSITE" id="PS00211">
    <property type="entry name" value="ABC_TRANSPORTER_1"/>
    <property type="match status" value="1"/>
</dbReference>
<evidence type="ECO:0000256" key="3">
    <source>
        <dbReference type="ARBA" id="ARBA00022840"/>
    </source>
</evidence>
<dbReference type="SMART" id="SM00382">
    <property type="entry name" value="AAA"/>
    <property type="match status" value="1"/>
</dbReference>
<gene>
    <name evidence="5" type="ORF">S06H3_14586</name>
</gene>
<feature type="non-terminal residue" evidence="5">
    <location>
        <position position="291"/>
    </location>
</feature>
<dbReference type="PANTHER" id="PTHR43067">
    <property type="entry name" value="OLIGOPEPTIDE/DIPEPTIDE ABC TRANSPORTER, ATPASE SUBUNIT"/>
    <property type="match status" value="1"/>
</dbReference>
<dbReference type="Pfam" id="PF08352">
    <property type="entry name" value="oligo_HPY"/>
    <property type="match status" value="1"/>
</dbReference>
<evidence type="ECO:0000313" key="5">
    <source>
        <dbReference type="EMBL" id="GAI04029.1"/>
    </source>
</evidence>
<dbReference type="GO" id="GO:0015833">
    <property type="term" value="P:peptide transport"/>
    <property type="evidence" value="ECO:0007669"/>
    <property type="project" value="InterPro"/>
</dbReference>
<dbReference type="PANTHER" id="PTHR43067:SF3">
    <property type="entry name" value="MALTOSE ABC TRANSPORTER, ATP-BINDING PROTEIN"/>
    <property type="match status" value="1"/>
</dbReference>
<dbReference type="NCBIfam" id="TIGR01727">
    <property type="entry name" value="oligo_HPY"/>
    <property type="match status" value="1"/>
</dbReference>
<accession>X1MCG1</accession>
<dbReference type="Pfam" id="PF00005">
    <property type="entry name" value="ABC_tran"/>
    <property type="match status" value="1"/>
</dbReference>
<protein>
    <recommendedName>
        <fullName evidence="4">ABC transporter domain-containing protein</fullName>
    </recommendedName>
</protein>
<evidence type="ECO:0000256" key="1">
    <source>
        <dbReference type="ARBA" id="ARBA00022448"/>
    </source>
</evidence>
<dbReference type="GO" id="GO:0016887">
    <property type="term" value="F:ATP hydrolysis activity"/>
    <property type="evidence" value="ECO:0007669"/>
    <property type="project" value="InterPro"/>
</dbReference>
<dbReference type="FunFam" id="3.40.50.300:FF:000016">
    <property type="entry name" value="Oligopeptide ABC transporter ATP-binding component"/>
    <property type="match status" value="1"/>
</dbReference>
<name>X1MCG1_9ZZZZ</name>
<evidence type="ECO:0000259" key="4">
    <source>
        <dbReference type="PROSITE" id="PS50893"/>
    </source>
</evidence>
<comment type="caution">
    <text evidence="5">The sequence shown here is derived from an EMBL/GenBank/DDBJ whole genome shotgun (WGS) entry which is preliminary data.</text>
</comment>
<dbReference type="InterPro" id="IPR003593">
    <property type="entry name" value="AAA+_ATPase"/>
</dbReference>
<dbReference type="InterPro" id="IPR003439">
    <property type="entry name" value="ABC_transporter-like_ATP-bd"/>
</dbReference>
<dbReference type="PROSITE" id="PS50893">
    <property type="entry name" value="ABC_TRANSPORTER_2"/>
    <property type="match status" value="1"/>
</dbReference>
<dbReference type="InterPro" id="IPR013563">
    <property type="entry name" value="Oligopep_ABC_C"/>
</dbReference>
<dbReference type="Gene3D" id="3.40.50.300">
    <property type="entry name" value="P-loop containing nucleotide triphosphate hydrolases"/>
    <property type="match status" value="1"/>
</dbReference>